<proteinExistence type="inferred from homology"/>
<comment type="catalytic activity">
    <reaction evidence="7 9 10">
        <text>2-(2-carboxy-4-methylthiazol-5-yl)ethyl phosphate + 4-amino-2-methyl-5-(diphosphooxymethyl)pyrimidine + 2 H(+) = thiamine phosphate + CO2 + diphosphate</text>
        <dbReference type="Rhea" id="RHEA:47848"/>
        <dbReference type="ChEBI" id="CHEBI:15378"/>
        <dbReference type="ChEBI" id="CHEBI:16526"/>
        <dbReference type="ChEBI" id="CHEBI:33019"/>
        <dbReference type="ChEBI" id="CHEBI:37575"/>
        <dbReference type="ChEBI" id="CHEBI:57841"/>
        <dbReference type="ChEBI" id="CHEBI:62890"/>
        <dbReference type="EC" id="2.5.1.3"/>
    </reaction>
</comment>
<dbReference type="RefSeq" id="WP_200259149.1">
    <property type="nucleotide sequence ID" value="NZ_NRSH01000079.1"/>
</dbReference>
<dbReference type="Gene3D" id="3.20.20.70">
    <property type="entry name" value="Aldolase class I"/>
    <property type="match status" value="1"/>
</dbReference>
<keyword evidence="2 9" id="KW-0808">Transferase</keyword>
<accession>A0ABS1E5Y7</accession>
<evidence type="ECO:0000256" key="4">
    <source>
        <dbReference type="ARBA" id="ARBA00022842"/>
    </source>
</evidence>
<dbReference type="Pfam" id="PF02581">
    <property type="entry name" value="TMP-TENI"/>
    <property type="match status" value="1"/>
</dbReference>
<keyword evidence="14" id="KW-1185">Reference proteome</keyword>
<keyword evidence="3 9" id="KW-0479">Metal-binding</keyword>
<sequence length="209" mass="21598">MAKEASALAGIYAVTEPREDLAEAVAAALRGGVRVVQYRDKGGDHARRLAEARRLRGLCAEHGALLIVNDDPELAAEAGADGVHLGADDPDVAQARRRLGEAAWIGVSCYADLERARRLVAAGADYVAFGSVFPSPTKPESALAPLDTLAAGRRALGCPVVAIGGINLENVAQVAAAGADAAAVVSALFAADDPERAAAELVAQWRRSR</sequence>
<feature type="binding site" evidence="9">
    <location>
        <position position="89"/>
    </location>
    <ligand>
        <name>Mg(2+)</name>
        <dbReference type="ChEBI" id="CHEBI:18420"/>
    </ligand>
</feature>
<keyword evidence="5 9" id="KW-0784">Thiamine biosynthesis</keyword>
<evidence type="ECO:0000256" key="10">
    <source>
        <dbReference type="RuleBase" id="RU003826"/>
    </source>
</evidence>
<dbReference type="EMBL" id="NRSH01000079">
    <property type="protein sequence ID" value="MBK1726920.1"/>
    <property type="molecule type" value="Genomic_DNA"/>
</dbReference>
<evidence type="ECO:0000256" key="8">
    <source>
        <dbReference type="ARBA" id="ARBA00047883"/>
    </source>
</evidence>
<feature type="binding site" evidence="9">
    <location>
        <begin position="135"/>
        <end position="137"/>
    </location>
    <ligand>
        <name>2-[(2R,5Z)-2-carboxy-4-methylthiazol-5(2H)-ylidene]ethyl phosphate</name>
        <dbReference type="ChEBI" id="CHEBI:62899"/>
    </ligand>
</feature>
<comment type="catalytic activity">
    <reaction evidence="8 9 10">
        <text>2-[(2R,5Z)-2-carboxy-4-methylthiazol-5(2H)-ylidene]ethyl phosphate + 4-amino-2-methyl-5-(diphosphooxymethyl)pyrimidine + 2 H(+) = thiamine phosphate + CO2 + diphosphate</text>
        <dbReference type="Rhea" id="RHEA:47844"/>
        <dbReference type="ChEBI" id="CHEBI:15378"/>
        <dbReference type="ChEBI" id="CHEBI:16526"/>
        <dbReference type="ChEBI" id="CHEBI:33019"/>
        <dbReference type="ChEBI" id="CHEBI:37575"/>
        <dbReference type="ChEBI" id="CHEBI:57841"/>
        <dbReference type="ChEBI" id="CHEBI:62899"/>
        <dbReference type="EC" id="2.5.1.3"/>
    </reaction>
</comment>
<evidence type="ECO:0000256" key="5">
    <source>
        <dbReference type="ARBA" id="ARBA00022977"/>
    </source>
</evidence>
<dbReference type="Proteomes" id="UP000738126">
    <property type="component" value="Unassembled WGS sequence"/>
</dbReference>
<evidence type="ECO:0000259" key="12">
    <source>
        <dbReference type="Pfam" id="PF02581"/>
    </source>
</evidence>
<evidence type="ECO:0000256" key="9">
    <source>
        <dbReference type="HAMAP-Rule" id="MF_00097"/>
    </source>
</evidence>
<comment type="catalytic activity">
    <reaction evidence="6 9 10">
        <text>4-methyl-5-(2-phosphooxyethyl)-thiazole + 4-amino-2-methyl-5-(diphosphooxymethyl)pyrimidine + H(+) = thiamine phosphate + diphosphate</text>
        <dbReference type="Rhea" id="RHEA:22328"/>
        <dbReference type="ChEBI" id="CHEBI:15378"/>
        <dbReference type="ChEBI" id="CHEBI:33019"/>
        <dbReference type="ChEBI" id="CHEBI:37575"/>
        <dbReference type="ChEBI" id="CHEBI:57841"/>
        <dbReference type="ChEBI" id="CHEBI:58296"/>
        <dbReference type="EC" id="2.5.1.3"/>
    </reaction>
</comment>
<comment type="cofactor">
    <cofactor evidence="9">
        <name>Mg(2+)</name>
        <dbReference type="ChEBI" id="CHEBI:18420"/>
    </cofactor>
    <text evidence="9">Binds 1 Mg(2+) ion per subunit.</text>
</comment>
<comment type="function">
    <text evidence="9">Condenses 4-methyl-5-(beta-hydroxyethyl)thiazole monophosphate (THZ-P) and 2-methyl-4-amino-5-hydroxymethyl pyrimidine pyrophosphate (HMP-PP) to form thiamine monophosphate (TMP).</text>
</comment>
<evidence type="ECO:0000256" key="11">
    <source>
        <dbReference type="RuleBase" id="RU004253"/>
    </source>
</evidence>
<evidence type="ECO:0000256" key="1">
    <source>
        <dbReference type="ARBA" id="ARBA00005165"/>
    </source>
</evidence>
<feature type="binding site" evidence="9">
    <location>
        <position position="165"/>
    </location>
    <ligand>
        <name>2-[(2R,5Z)-2-carboxy-4-methylthiazol-5(2H)-ylidene]ethyl phosphate</name>
        <dbReference type="ChEBI" id="CHEBI:62899"/>
    </ligand>
</feature>
<dbReference type="PANTHER" id="PTHR20857:SF15">
    <property type="entry name" value="THIAMINE-PHOSPHATE SYNTHASE"/>
    <property type="match status" value="1"/>
</dbReference>
<dbReference type="InterPro" id="IPR034291">
    <property type="entry name" value="TMP_synthase"/>
</dbReference>
<gene>
    <name evidence="9" type="primary">thiE</name>
    <name evidence="13" type="ORF">CKO13_07775</name>
</gene>
<comment type="caution">
    <text evidence="13">The sequence shown here is derived from an EMBL/GenBank/DDBJ whole genome shotgun (WGS) entry which is preliminary data.</text>
</comment>
<feature type="binding site" evidence="9">
    <location>
        <begin position="185"/>
        <end position="186"/>
    </location>
    <ligand>
        <name>2-[(2R,5Z)-2-carboxy-4-methylthiazol-5(2H)-ylidene]ethyl phosphate</name>
        <dbReference type="ChEBI" id="CHEBI:62899"/>
    </ligand>
</feature>
<dbReference type="CDD" id="cd00564">
    <property type="entry name" value="TMP_TenI"/>
    <property type="match status" value="1"/>
</dbReference>
<evidence type="ECO:0000313" key="13">
    <source>
        <dbReference type="EMBL" id="MBK1726920.1"/>
    </source>
</evidence>
<keyword evidence="4 9" id="KW-0460">Magnesium</keyword>
<dbReference type="InterPro" id="IPR022998">
    <property type="entry name" value="ThiamineP_synth_TenI"/>
</dbReference>
<reference evidence="13 14" key="1">
    <citation type="journal article" date="2020" name="Microorganisms">
        <title>Osmotic Adaptation and Compatible Solute Biosynthesis of Phototrophic Bacteria as Revealed from Genome Analyses.</title>
        <authorList>
            <person name="Imhoff J.F."/>
            <person name="Rahn T."/>
            <person name="Kunzel S."/>
            <person name="Keller A."/>
            <person name="Neulinger S.C."/>
        </authorList>
    </citation>
    <scope>NUCLEOTIDE SEQUENCE [LARGE SCALE GENOMIC DNA]</scope>
    <source>
        <strain evidence="13 14">DSM 15116</strain>
    </source>
</reference>
<evidence type="ECO:0000256" key="7">
    <source>
        <dbReference type="ARBA" id="ARBA00047851"/>
    </source>
</evidence>
<comment type="pathway">
    <text evidence="1 9 11">Cofactor biosynthesis; thiamine diphosphate biosynthesis; thiamine phosphate from 4-amino-2-methyl-5-diphosphomethylpyrimidine and 4-methyl-5-(2-phosphoethyl)-thiazole: step 1/1.</text>
</comment>
<organism evidence="13 14">
    <name type="scientific">Halorhodospira neutriphila</name>
    <dbReference type="NCBI Taxonomy" id="168379"/>
    <lineage>
        <taxon>Bacteria</taxon>
        <taxon>Pseudomonadati</taxon>
        <taxon>Pseudomonadota</taxon>
        <taxon>Gammaproteobacteria</taxon>
        <taxon>Chromatiales</taxon>
        <taxon>Ectothiorhodospiraceae</taxon>
        <taxon>Halorhodospira</taxon>
    </lineage>
</organism>
<feature type="binding site" evidence="9">
    <location>
        <position position="70"/>
    </location>
    <ligand>
        <name>Mg(2+)</name>
        <dbReference type="ChEBI" id="CHEBI:18420"/>
    </ligand>
</feature>
<dbReference type="EC" id="2.5.1.3" evidence="9"/>
<dbReference type="PANTHER" id="PTHR20857">
    <property type="entry name" value="THIAMINE-PHOSPHATE PYROPHOSPHORYLASE"/>
    <property type="match status" value="1"/>
</dbReference>
<dbReference type="InterPro" id="IPR036206">
    <property type="entry name" value="ThiamineP_synth_sf"/>
</dbReference>
<feature type="binding site" evidence="9">
    <location>
        <position position="138"/>
    </location>
    <ligand>
        <name>4-amino-2-methyl-5-(diphosphooxymethyl)pyrimidine</name>
        <dbReference type="ChEBI" id="CHEBI:57841"/>
    </ligand>
</feature>
<evidence type="ECO:0000313" key="14">
    <source>
        <dbReference type="Proteomes" id="UP000738126"/>
    </source>
</evidence>
<evidence type="ECO:0000256" key="2">
    <source>
        <dbReference type="ARBA" id="ARBA00022679"/>
    </source>
</evidence>
<dbReference type="NCBIfam" id="TIGR00693">
    <property type="entry name" value="thiE"/>
    <property type="match status" value="1"/>
</dbReference>
<evidence type="ECO:0000256" key="3">
    <source>
        <dbReference type="ARBA" id="ARBA00022723"/>
    </source>
</evidence>
<evidence type="ECO:0000256" key="6">
    <source>
        <dbReference type="ARBA" id="ARBA00047334"/>
    </source>
</evidence>
<feature type="binding site" evidence="9">
    <location>
        <position position="108"/>
    </location>
    <ligand>
        <name>4-amino-2-methyl-5-(diphosphooxymethyl)pyrimidine</name>
        <dbReference type="ChEBI" id="CHEBI:57841"/>
    </ligand>
</feature>
<feature type="binding site" evidence="9">
    <location>
        <position position="69"/>
    </location>
    <ligand>
        <name>4-amino-2-methyl-5-(diphosphooxymethyl)pyrimidine</name>
        <dbReference type="ChEBI" id="CHEBI:57841"/>
    </ligand>
</feature>
<name>A0ABS1E5Y7_9GAMM</name>
<feature type="binding site" evidence="9">
    <location>
        <begin position="37"/>
        <end position="41"/>
    </location>
    <ligand>
        <name>4-amino-2-methyl-5-(diphosphooxymethyl)pyrimidine</name>
        <dbReference type="ChEBI" id="CHEBI:57841"/>
    </ligand>
</feature>
<protein>
    <recommendedName>
        <fullName evidence="9">Thiamine-phosphate synthase</fullName>
        <shortName evidence="9">TP synthase</shortName>
        <shortName evidence="9">TPS</shortName>
        <ecNumber evidence="9">2.5.1.3</ecNumber>
    </recommendedName>
    <alternativeName>
        <fullName evidence="9">Thiamine-phosphate pyrophosphorylase</fullName>
        <shortName evidence="9">TMP pyrophosphorylase</shortName>
        <shortName evidence="9">TMP-PPase</shortName>
    </alternativeName>
</protein>
<dbReference type="InterPro" id="IPR013785">
    <property type="entry name" value="Aldolase_TIM"/>
</dbReference>
<dbReference type="HAMAP" id="MF_00097">
    <property type="entry name" value="TMP_synthase"/>
    <property type="match status" value="1"/>
</dbReference>
<dbReference type="SUPFAM" id="SSF51391">
    <property type="entry name" value="Thiamin phosphate synthase"/>
    <property type="match status" value="1"/>
</dbReference>
<feature type="domain" description="Thiamine phosphate synthase/TenI" evidence="12">
    <location>
        <begin position="11"/>
        <end position="188"/>
    </location>
</feature>
<comment type="similarity">
    <text evidence="9 10">Belongs to the thiamine-phosphate synthase family.</text>
</comment>